<dbReference type="Gene3D" id="3.20.20.150">
    <property type="entry name" value="Divalent-metal-dependent TIM barrel enzymes"/>
    <property type="match status" value="1"/>
</dbReference>
<dbReference type="HAMAP" id="MF_02238">
    <property type="entry name" value="DSD"/>
    <property type="match status" value="1"/>
</dbReference>
<dbReference type="InterPro" id="IPR043700">
    <property type="entry name" value="DSD"/>
</dbReference>
<comment type="pathway">
    <text evidence="2">Aromatic compound metabolism; 3,4-dihydroxybenzoate biosynthesis.</text>
</comment>
<dbReference type="InterPro" id="IPR036237">
    <property type="entry name" value="Xyl_isomerase-like_sf"/>
</dbReference>
<name>A0ABN2C0M3_9MICO</name>
<feature type="binding site" evidence="2">
    <location>
        <position position="167"/>
    </location>
    <ligand>
        <name>a divalent metal cation</name>
        <dbReference type="ChEBI" id="CHEBI:60240"/>
        <note>catalytic</note>
    </ligand>
</feature>
<dbReference type="EC" id="4.2.1.118" evidence="2"/>
<accession>A0ABN2C0M3</accession>
<comment type="catalytic activity">
    <reaction evidence="2">
        <text>3-dehydroshikimate = 3,4-dihydroxybenzoate + H2O</text>
        <dbReference type="Rhea" id="RHEA:24848"/>
        <dbReference type="ChEBI" id="CHEBI:15377"/>
        <dbReference type="ChEBI" id="CHEBI:16630"/>
        <dbReference type="ChEBI" id="CHEBI:36241"/>
        <dbReference type="EC" id="4.2.1.118"/>
    </reaction>
</comment>
<evidence type="ECO:0000313" key="6">
    <source>
        <dbReference type="Proteomes" id="UP001501791"/>
    </source>
</evidence>
<feature type="binding site" evidence="2">
    <location>
        <position position="241"/>
    </location>
    <ligand>
        <name>a divalent metal cation</name>
        <dbReference type="ChEBI" id="CHEBI:60240"/>
        <note>catalytic</note>
    </ligand>
</feature>
<dbReference type="InterPro" id="IPR050312">
    <property type="entry name" value="IolE/XylAMocC-like"/>
</dbReference>
<dbReference type="PROSITE" id="PS51819">
    <property type="entry name" value="VOC"/>
    <property type="match status" value="1"/>
</dbReference>
<dbReference type="SUPFAM" id="SSF51658">
    <property type="entry name" value="Xylose isomerase-like"/>
    <property type="match status" value="1"/>
</dbReference>
<dbReference type="InterPro" id="IPR029068">
    <property type="entry name" value="Glyas_Bleomycin-R_OHBP_Dase"/>
</dbReference>
<protein>
    <recommendedName>
        <fullName evidence="2">3-dehydroshikimate dehydratase</fullName>
        <shortName evidence="2">DSD</shortName>
        <ecNumber evidence="2">4.2.1.118</ecNumber>
    </recommendedName>
</protein>
<dbReference type="InterPro" id="IPR037523">
    <property type="entry name" value="VOC_core"/>
</dbReference>
<keyword evidence="2" id="KW-0479">Metal-binding</keyword>
<reference evidence="5 6" key="1">
    <citation type="journal article" date="2019" name="Int. J. Syst. Evol. Microbiol.">
        <title>The Global Catalogue of Microorganisms (GCM) 10K type strain sequencing project: providing services to taxonomists for standard genome sequencing and annotation.</title>
        <authorList>
            <consortium name="The Broad Institute Genomics Platform"/>
            <consortium name="The Broad Institute Genome Sequencing Center for Infectious Disease"/>
            <person name="Wu L."/>
            <person name="Ma J."/>
        </authorList>
    </citation>
    <scope>NUCLEOTIDE SEQUENCE [LARGE SCALE GENOMIC DNA]</scope>
    <source>
        <strain evidence="5 6">JCM 13319</strain>
    </source>
</reference>
<dbReference type="Proteomes" id="UP001501791">
    <property type="component" value="Unassembled WGS sequence"/>
</dbReference>
<sequence length="663" mass="72468">MSMHTSIATVCLSGTLEEKLRAAARAGFDGVEIFEQDLVVSPDSPEAIADLARELGISLDLYQPFRDLEGVDKAQFQKNLTRAETKFRLMARLGIDTILLCSNVGTATMTDDGVVVEQLRRLGDLADSYGVNIAYEALAWGRFVSEYDHAWDLVKAADHPRIGTCLDSFHILSRNTDLSRIAEIPGEKIFFLQLADAPALTMDVLSWSRHHRVFPGEGAWDLSDFLTRIAATGYAGPVSLEVFNDSFRQGDTNRTAVDGLRSLRWLEASIADTIAAPTGSASAAEPAGPSTALDLQPLPEVEEPRGINYVELSTDDLGALTRQMHQLGFQFIGFHRSKPHVQLWLRGEARIIVSEVTDGVGTGADAGGTSSTSADEAGTTSAPVNGTFLRGIGFEVTDSRSAMERAALLHADEVPRDQAHNDEVLRGVFAPDGSEVFFHQFEKATPAWIQEFGHDHDEQVSHIDHVNLAQPSNHYDEAVLFYTSLLALHAEPSQDVPSPSGLVRSQVMSSTDGSVRMPLNVSPQPHAEAVAGRGIGSVVEAYPEHVAVACEDIFHAAATALSRGLDFLPVPQNYYEDLDSRFDLAPEFLQQLQENHILYDRDEHGQFLHFYTSTIGSVFFEMIERRGDYRGFGAPDAPVRLAAQHRKNAQLSAQNAQMSGQQG</sequence>
<dbReference type="InterPro" id="IPR013022">
    <property type="entry name" value="Xyl_isomerase-like_TIM-brl"/>
</dbReference>
<feature type="binding site" evidence="2">
    <location>
        <position position="193"/>
    </location>
    <ligand>
        <name>a divalent metal cation</name>
        <dbReference type="ChEBI" id="CHEBI:60240"/>
        <note>catalytic</note>
    </ligand>
</feature>
<organism evidence="5 6">
    <name type="scientific">Brevibacterium picturae</name>
    <dbReference type="NCBI Taxonomy" id="260553"/>
    <lineage>
        <taxon>Bacteria</taxon>
        <taxon>Bacillati</taxon>
        <taxon>Actinomycetota</taxon>
        <taxon>Actinomycetes</taxon>
        <taxon>Micrococcales</taxon>
        <taxon>Brevibacteriaceae</taxon>
        <taxon>Brevibacterium</taxon>
    </lineage>
</organism>
<evidence type="ECO:0000256" key="1">
    <source>
        <dbReference type="ARBA" id="ARBA00023277"/>
    </source>
</evidence>
<comment type="function">
    <text evidence="2">Catalyzes the conversion of 3-dehydroshikimate to protocatechuate (3,4-dihydroxybenzoate), a common intermediate of quinate and shikimate degradation pathways.</text>
</comment>
<gene>
    <name evidence="5" type="primary">qsuB</name>
    <name evidence="5" type="ORF">GCM10009691_26520</name>
</gene>
<feature type="domain" description="VOC" evidence="4">
    <location>
        <begin position="462"/>
        <end position="613"/>
    </location>
</feature>
<evidence type="ECO:0000256" key="2">
    <source>
        <dbReference type="HAMAP-Rule" id="MF_02238"/>
    </source>
</evidence>
<dbReference type="PANTHER" id="PTHR12110:SF21">
    <property type="entry name" value="XYLOSE ISOMERASE-LIKE TIM BARREL DOMAIN-CONTAINING PROTEIN"/>
    <property type="match status" value="1"/>
</dbReference>
<keyword evidence="6" id="KW-1185">Reference proteome</keyword>
<dbReference type="EMBL" id="BAAALY010000012">
    <property type="protein sequence ID" value="GAA1550661.1"/>
    <property type="molecule type" value="Genomic_DNA"/>
</dbReference>
<feature type="region of interest" description="Disordered" evidence="3">
    <location>
        <begin position="359"/>
        <end position="382"/>
    </location>
</feature>
<dbReference type="SUPFAM" id="SSF54593">
    <property type="entry name" value="Glyoxalase/Bleomycin resistance protein/Dihydroxybiphenyl dioxygenase"/>
    <property type="match status" value="1"/>
</dbReference>
<comment type="cofactor">
    <cofactor evidence="2">
        <name>a divalent metal cation</name>
        <dbReference type="ChEBI" id="CHEBI:60240"/>
    </cofactor>
</comment>
<feature type="binding site" evidence="2">
    <location>
        <position position="545"/>
    </location>
    <ligand>
        <name>Mg(2+)</name>
        <dbReference type="ChEBI" id="CHEBI:18420"/>
    </ligand>
</feature>
<dbReference type="Gene3D" id="3.10.180.10">
    <property type="entry name" value="2,3-Dihydroxybiphenyl 1,2-Dioxygenase, domain 1"/>
    <property type="match status" value="2"/>
</dbReference>
<dbReference type="PANTHER" id="PTHR12110">
    <property type="entry name" value="HYDROXYPYRUVATE ISOMERASE"/>
    <property type="match status" value="1"/>
</dbReference>
<comment type="similarity">
    <text evidence="2">Belongs to the bacterial two-domain DSD family.</text>
</comment>
<feature type="binding site" evidence="2">
    <location>
        <position position="136"/>
    </location>
    <ligand>
        <name>a divalent metal cation</name>
        <dbReference type="ChEBI" id="CHEBI:60240"/>
        <note>catalytic</note>
    </ligand>
</feature>
<dbReference type="Pfam" id="PF01261">
    <property type="entry name" value="AP_endonuc_2"/>
    <property type="match status" value="1"/>
</dbReference>
<feature type="binding site" evidence="2">
    <location>
        <position position="621"/>
    </location>
    <ligand>
        <name>Mg(2+)</name>
        <dbReference type="ChEBI" id="CHEBI:18420"/>
    </ligand>
</feature>
<evidence type="ECO:0000259" key="4">
    <source>
        <dbReference type="PROSITE" id="PS51819"/>
    </source>
</evidence>
<comment type="caution">
    <text evidence="5">The sequence shown here is derived from an EMBL/GenBank/DDBJ whole genome shotgun (WGS) entry which is preliminary data.</text>
</comment>
<feature type="binding site" evidence="2">
    <location>
        <position position="465"/>
    </location>
    <ligand>
        <name>Mg(2+)</name>
        <dbReference type="ChEBI" id="CHEBI:18420"/>
    </ligand>
</feature>
<keyword evidence="2" id="KW-0456">Lyase</keyword>
<evidence type="ECO:0000313" key="5">
    <source>
        <dbReference type="EMBL" id="GAA1550661.1"/>
    </source>
</evidence>
<keyword evidence="1" id="KW-0119">Carbohydrate metabolism</keyword>
<proteinExistence type="inferred from homology"/>
<evidence type="ECO:0000256" key="3">
    <source>
        <dbReference type="SAM" id="MobiDB-lite"/>
    </source>
</evidence>